<feature type="transmembrane region" description="Helical" evidence="1">
    <location>
        <begin position="33"/>
        <end position="51"/>
    </location>
</feature>
<keyword evidence="1" id="KW-0812">Transmembrane</keyword>
<feature type="transmembrane region" description="Helical" evidence="1">
    <location>
        <begin position="223"/>
        <end position="241"/>
    </location>
</feature>
<evidence type="ECO:0000313" key="3">
    <source>
        <dbReference type="Proteomes" id="UP000007509"/>
    </source>
</evidence>
<sequence length="379" mass="43880">MKKLNPKILTILFFLFLFIQIVPFLTRENMQQILILDYSVIFPLIFLYTALKRDNKNLFQYLYFLAISIASFALYIFGFSGSISGFILCATVPYFMVNQFKTPQKLIEALFPAIKWGCVLIIILGTIMFIGIRDQLNNMVLMTTFFIKASINYVSLLFYGFTTLYILLYDLKEKYSEKPTKFEYAIAILMLATSAFYSAMYLTRSTFIASIVLFAVFFRQKRIIIFISLILAFIIFSDKVYEFIVGLLGTDSVSDLATQDIRVKSINNLIDQSLIFDYDFTNNMSYSSLINVLFCLFPFSLVLGVPLIAYIAGIVKQKNLDRMIFYILLLASSIFVSLYQMDFFSAFVLYFIGQTLLLEKRYSIYNKTFVRNVSFNLSK</sequence>
<dbReference type="PATRIC" id="fig|1144316.3.peg.796"/>
<evidence type="ECO:0000256" key="1">
    <source>
        <dbReference type="SAM" id="Phobius"/>
    </source>
</evidence>
<keyword evidence="1" id="KW-0472">Membrane</keyword>
<gene>
    <name evidence="2" type="ORF">PMI13_00785</name>
</gene>
<proteinExistence type="predicted"/>
<feature type="transmembrane region" description="Helical" evidence="1">
    <location>
        <begin position="324"/>
        <end position="352"/>
    </location>
</feature>
<feature type="transmembrane region" description="Helical" evidence="1">
    <location>
        <begin position="145"/>
        <end position="168"/>
    </location>
</feature>
<feature type="transmembrane region" description="Helical" evidence="1">
    <location>
        <begin position="63"/>
        <end position="93"/>
    </location>
</feature>
<protein>
    <submittedName>
        <fullName evidence="2">Uncharacterized protein</fullName>
    </submittedName>
</protein>
<dbReference type="RefSeq" id="WP_007840879.1">
    <property type="nucleotide sequence ID" value="NZ_AKJY01000012.1"/>
</dbReference>
<dbReference type="EMBL" id="AKJY01000012">
    <property type="protein sequence ID" value="EJL74905.1"/>
    <property type="molecule type" value="Genomic_DNA"/>
</dbReference>
<organism evidence="2 3">
    <name type="scientific">Chryseobacterium populi</name>
    <dbReference type="NCBI Taxonomy" id="1144316"/>
    <lineage>
        <taxon>Bacteria</taxon>
        <taxon>Pseudomonadati</taxon>
        <taxon>Bacteroidota</taxon>
        <taxon>Flavobacteriia</taxon>
        <taxon>Flavobacteriales</taxon>
        <taxon>Weeksellaceae</taxon>
        <taxon>Chryseobacterium group</taxon>
        <taxon>Chryseobacterium</taxon>
    </lineage>
</organism>
<feature type="transmembrane region" description="Helical" evidence="1">
    <location>
        <begin position="184"/>
        <end position="202"/>
    </location>
</feature>
<feature type="transmembrane region" description="Helical" evidence="1">
    <location>
        <begin position="113"/>
        <end position="133"/>
    </location>
</feature>
<dbReference type="Proteomes" id="UP000007509">
    <property type="component" value="Unassembled WGS sequence"/>
</dbReference>
<comment type="caution">
    <text evidence="2">The sequence shown here is derived from an EMBL/GenBank/DDBJ whole genome shotgun (WGS) entry which is preliminary data.</text>
</comment>
<keyword evidence="3" id="KW-1185">Reference proteome</keyword>
<keyword evidence="1" id="KW-1133">Transmembrane helix</keyword>
<feature type="transmembrane region" description="Helical" evidence="1">
    <location>
        <begin position="289"/>
        <end position="312"/>
    </location>
</feature>
<dbReference type="AlphaFoldDB" id="J2K403"/>
<name>J2K403_9FLAO</name>
<evidence type="ECO:0000313" key="2">
    <source>
        <dbReference type="EMBL" id="EJL74905.1"/>
    </source>
</evidence>
<accession>J2K403</accession>
<reference evidence="2 3" key="1">
    <citation type="journal article" date="2012" name="J. Bacteriol.">
        <title>Twenty-one genome sequences from Pseudomonas species and 19 genome sequences from diverse bacteria isolated from the rhizosphere and endosphere of Populus deltoides.</title>
        <authorList>
            <person name="Brown S.D."/>
            <person name="Utturkar S.M."/>
            <person name="Klingeman D.M."/>
            <person name="Johnson C.M."/>
            <person name="Martin S.L."/>
            <person name="Land M.L."/>
            <person name="Lu T.Y."/>
            <person name="Schadt C.W."/>
            <person name="Doktycz M.J."/>
            <person name="Pelletier D.A."/>
        </authorList>
    </citation>
    <scope>NUCLEOTIDE SEQUENCE [LARGE SCALE GENOMIC DNA]</scope>
    <source>
        <strain evidence="2 3">CF314</strain>
    </source>
</reference>